<reference evidence="2 3" key="1">
    <citation type="journal article" date="2015" name="Nature">
        <title>rRNA introns, odd ribosomes, and small enigmatic genomes across a large radiation of phyla.</title>
        <authorList>
            <person name="Brown C.T."/>
            <person name="Hug L.A."/>
            <person name="Thomas B.C."/>
            <person name="Sharon I."/>
            <person name="Castelle C.J."/>
            <person name="Singh A."/>
            <person name="Wilkins M.J."/>
            <person name="Williams K.H."/>
            <person name="Banfield J.F."/>
        </authorList>
    </citation>
    <scope>NUCLEOTIDE SEQUENCE [LARGE SCALE GENOMIC DNA]</scope>
</reference>
<gene>
    <name evidence="2" type="ORF">UY82_C0017G0003</name>
</gene>
<dbReference type="EMBL" id="LCRN01000017">
    <property type="protein sequence ID" value="KKW36627.1"/>
    <property type="molecule type" value="Genomic_DNA"/>
</dbReference>
<evidence type="ECO:0000313" key="3">
    <source>
        <dbReference type="Proteomes" id="UP000033865"/>
    </source>
</evidence>
<organism evidence="2 3">
    <name type="scientific">Candidatus Uhrbacteria bacterium GW2011_GWC2_53_7</name>
    <dbReference type="NCBI Taxonomy" id="1618986"/>
    <lineage>
        <taxon>Bacteria</taxon>
        <taxon>Candidatus Uhriibacteriota</taxon>
    </lineage>
</organism>
<proteinExistence type="predicted"/>
<dbReference type="Proteomes" id="UP000033865">
    <property type="component" value="Unassembled WGS sequence"/>
</dbReference>
<dbReference type="Pfam" id="PF01978">
    <property type="entry name" value="TrmB"/>
    <property type="match status" value="1"/>
</dbReference>
<evidence type="ECO:0000313" key="2">
    <source>
        <dbReference type="EMBL" id="KKW36627.1"/>
    </source>
</evidence>
<accession>A0A0G2A6W2</accession>
<dbReference type="InterPro" id="IPR036388">
    <property type="entry name" value="WH-like_DNA-bd_sf"/>
</dbReference>
<dbReference type="InterPro" id="IPR002831">
    <property type="entry name" value="Tscrpt_reg_TrmB_N"/>
</dbReference>
<dbReference type="PANTHER" id="PTHR34293">
    <property type="entry name" value="HTH-TYPE TRANSCRIPTIONAL REGULATOR TRMBL2"/>
    <property type="match status" value="1"/>
</dbReference>
<feature type="domain" description="Transcription regulator TrmB N-terminal" evidence="1">
    <location>
        <begin position="7"/>
        <end position="74"/>
    </location>
</feature>
<dbReference type="InterPro" id="IPR051797">
    <property type="entry name" value="TrmB-like"/>
</dbReference>
<protein>
    <submittedName>
        <fullName evidence="2">Transcriptional regulator, TrmB</fullName>
    </submittedName>
</protein>
<dbReference type="InterPro" id="IPR011991">
    <property type="entry name" value="ArsR-like_HTH"/>
</dbReference>
<comment type="caution">
    <text evidence="2">The sequence shown here is derived from an EMBL/GenBank/DDBJ whole genome shotgun (WGS) entry which is preliminary data.</text>
</comment>
<dbReference type="InterPro" id="IPR036390">
    <property type="entry name" value="WH_DNA-bd_sf"/>
</dbReference>
<dbReference type="Gene3D" id="1.10.10.10">
    <property type="entry name" value="Winged helix-like DNA-binding domain superfamily/Winged helix DNA-binding domain"/>
    <property type="match status" value="1"/>
</dbReference>
<dbReference type="PANTHER" id="PTHR34293:SF1">
    <property type="entry name" value="HTH-TYPE TRANSCRIPTIONAL REGULATOR TRMBL2"/>
    <property type="match status" value="1"/>
</dbReference>
<name>A0A0G2A6W2_9BACT</name>
<dbReference type="CDD" id="cd00090">
    <property type="entry name" value="HTH_ARSR"/>
    <property type="match status" value="1"/>
</dbReference>
<sequence>MNIKQALEEIGIGKTKADVYLAALEIGSGTAEEIGKQAGIPRTTAHEILQQLLPKGLLSVTQEGRRNTYTAESPKALQRILHEQERRLLEVLPELLSLHKTSSSRPRVRFYEGSDGIRTVFEDTLKSKTETLSAILSIQDIDKIAGAKWFTNYTKRRIESGRRLNVIRSNETEVGDKYPSSTSENREVHYAQSGMVFNLSVYLYDNKAAFFGTTKEPYAILIESEDLHQTLFNLFEVLWQVTRVKKAI</sequence>
<dbReference type="AlphaFoldDB" id="A0A0G2A6W2"/>
<dbReference type="SUPFAM" id="SSF46785">
    <property type="entry name" value="Winged helix' DNA-binding domain"/>
    <property type="match status" value="1"/>
</dbReference>
<evidence type="ECO:0000259" key="1">
    <source>
        <dbReference type="Pfam" id="PF01978"/>
    </source>
</evidence>